<keyword evidence="3 6" id="KW-0349">Heme</keyword>
<keyword evidence="5 6" id="KW-0408">Iron</keyword>
<dbReference type="PANTHER" id="PTHR24305:SF210">
    <property type="entry name" value="CYTOCHROME P450 MONOOXYGENASE ASQL-RELATED"/>
    <property type="match status" value="1"/>
</dbReference>
<evidence type="ECO:0000256" key="6">
    <source>
        <dbReference type="RuleBase" id="RU000461"/>
    </source>
</evidence>
<dbReference type="PANTHER" id="PTHR24305">
    <property type="entry name" value="CYTOCHROME P450"/>
    <property type="match status" value="1"/>
</dbReference>
<dbReference type="Proteomes" id="UP001521116">
    <property type="component" value="Unassembled WGS sequence"/>
</dbReference>
<proteinExistence type="inferred from homology"/>
<keyword evidence="4 6" id="KW-0479">Metal-binding</keyword>
<dbReference type="InterPro" id="IPR002401">
    <property type="entry name" value="Cyt_P450_E_grp-I"/>
</dbReference>
<protein>
    <recommendedName>
        <fullName evidence="10">Cytochrome P450 monooxygenase</fullName>
    </recommendedName>
</protein>
<accession>A0ABR3S9Y2</accession>
<evidence type="ECO:0000256" key="7">
    <source>
        <dbReference type="SAM" id="Phobius"/>
    </source>
</evidence>
<evidence type="ECO:0000256" key="3">
    <source>
        <dbReference type="ARBA" id="ARBA00022617"/>
    </source>
</evidence>
<dbReference type="SUPFAM" id="SSF48264">
    <property type="entry name" value="Cytochrome P450"/>
    <property type="match status" value="1"/>
</dbReference>
<evidence type="ECO:0000256" key="1">
    <source>
        <dbReference type="ARBA" id="ARBA00001971"/>
    </source>
</evidence>
<comment type="caution">
    <text evidence="8">The sequence shown here is derived from an EMBL/GenBank/DDBJ whole genome shotgun (WGS) entry which is preliminary data.</text>
</comment>
<keyword evidence="9" id="KW-1185">Reference proteome</keyword>
<comment type="cofactor">
    <cofactor evidence="1">
        <name>heme</name>
        <dbReference type="ChEBI" id="CHEBI:30413"/>
    </cofactor>
</comment>
<keyword evidence="6" id="KW-0503">Monooxygenase</keyword>
<evidence type="ECO:0000313" key="8">
    <source>
        <dbReference type="EMBL" id="KAL1614711.1"/>
    </source>
</evidence>
<evidence type="ECO:0000313" key="9">
    <source>
        <dbReference type="Proteomes" id="UP001521116"/>
    </source>
</evidence>
<dbReference type="InterPro" id="IPR050121">
    <property type="entry name" value="Cytochrome_P450_monoxygenase"/>
</dbReference>
<keyword evidence="7" id="KW-0812">Transmembrane</keyword>
<organism evidence="8 9">
    <name type="scientific">Neofusicoccum ribis</name>
    <dbReference type="NCBI Taxonomy" id="45134"/>
    <lineage>
        <taxon>Eukaryota</taxon>
        <taxon>Fungi</taxon>
        <taxon>Dikarya</taxon>
        <taxon>Ascomycota</taxon>
        <taxon>Pezizomycotina</taxon>
        <taxon>Dothideomycetes</taxon>
        <taxon>Dothideomycetes incertae sedis</taxon>
        <taxon>Botryosphaeriales</taxon>
        <taxon>Botryosphaeriaceae</taxon>
        <taxon>Neofusicoccum</taxon>
    </lineage>
</organism>
<dbReference type="PROSITE" id="PS00086">
    <property type="entry name" value="CYTOCHROME_P450"/>
    <property type="match status" value="1"/>
</dbReference>
<keyword evidence="7" id="KW-0472">Membrane</keyword>
<keyword evidence="6" id="KW-0560">Oxidoreductase</keyword>
<comment type="similarity">
    <text evidence="2 6">Belongs to the cytochrome P450 family.</text>
</comment>
<dbReference type="InterPro" id="IPR036396">
    <property type="entry name" value="Cyt_P450_sf"/>
</dbReference>
<dbReference type="InterPro" id="IPR017972">
    <property type="entry name" value="Cyt_P450_CS"/>
</dbReference>
<name>A0ABR3S9Y2_9PEZI</name>
<dbReference type="PRINTS" id="PR00385">
    <property type="entry name" value="P450"/>
</dbReference>
<dbReference type="EMBL" id="JAJVDC020000365">
    <property type="protein sequence ID" value="KAL1614711.1"/>
    <property type="molecule type" value="Genomic_DNA"/>
</dbReference>
<dbReference type="Gene3D" id="1.10.630.10">
    <property type="entry name" value="Cytochrome P450"/>
    <property type="match status" value="1"/>
</dbReference>
<feature type="non-terminal residue" evidence="8">
    <location>
        <position position="489"/>
    </location>
</feature>
<evidence type="ECO:0000256" key="2">
    <source>
        <dbReference type="ARBA" id="ARBA00010617"/>
    </source>
</evidence>
<dbReference type="PRINTS" id="PR00463">
    <property type="entry name" value="EP450I"/>
</dbReference>
<feature type="transmembrane region" description="Helical" evidence="7">
    <location>
        <begin position="20"/>
        <end position="42"/>
    </location>
</feature>
<dbReference type="CDD" id="cd11058">
    <property type="entry name" value="CYP60B-like"/>
    <property type="match status" value="1"/>
</dbReference>
<sequence>MTASTQLRVLSLYNVSAPQLLATVLFLAASSFLARIIYNLYFHPLAKYPGPRLAAATSLVWWYKWITGNTLLHYESAHNQCGEIVRIAPDRISFTNPQAWKDIYGHRTGNVKDDSFYGPDFNGRHSLLSIQSDAEHTRVRRIFTHAFSDKALRDQEDLIRHHIDKLIKNIHVQAGKGAEMNLVKLYNCTTFDVIADLTFGEPLGLLDNSEYSPWLESILGGIKFATYQTLMLEYPLLNKLVGLLTPPKVVEQFKKAFEYSAQRVENRMAKGVTERPDIWSLVLVKEEGKGLDIEDMNANASLFMVAGSETTATLLSGLTYHLLLSPEKMSRLVEEIRGTFGEEKDLTIDNLRRLTYLNACFEEGLRGGSTILGHYFPEKTRVSLPQWASYRYPANFTNPLVFAPERWLPDDPEYPPYAHDNREILQPFSYGPRNCIGKNLAYHEMRLILAKTLWHFDLELCPQCRGTWLRQKTWWGLWEKPPLWVRAKS</sequence>
<dbReference type="InterPro" id="IPR001128">
    <property type="entry name" value="Cyt_P450"/>
</dbReference>
<evidence type="ECO:0000256" key="4">
    <source>
        <dbReference type="ARBA" id="ARBA00022723"/>
    </source>
</evidence>
<evidence type="ECO:0000256" key="5">
    <source>
        <dbReference type="ARBA" id="ARBA00023004"/>
    </source>
</evidence>
<evidence type="ECO:0008006" key="10">
    <source>
        <dbReference type="Google" id="ProtNLM"/>
    </source>
</evidence>
<dbReference type="Pfam" id="PF00067">
    <property type="entry name" value="p450"/>
    <property type="match status" value="1"/>
</dbReference>
<gene>
    <name evidence="8" type="ORF">SLS56_012036</name>
</gene>
<reference evidence="8 9" key="1">
    <citation type="submission" date="2024-02" db="EMBL/GenBank/DDBJ databases">
        <title>De novo assembly and annotation of 12 fungi associated with fruit tree decline syndrome in Ontario, Canada.</title>
        <authorList>
            <person name="Sulman M."/>
            <person name="Ellouze W."/>
            <person name="Ilyukhin E."/>
        </authorList>
    </citation>
    <scope>NUCLEOTIDE SEQUENCE [LARGE SCALE GENOMIC DNA]</scope>
    <source>
        <strain evidence="8 9">M1-105</strain>
    </source>
</reference>
<keyword evidence="7" id="KW-1133">Transmembrane helix</keyword>